<dbReference type="Proteomes" id="UP001190700">
    <property type="component" value="Unassembled WGS sequence"/>
</dbReference>
<proteinExistence type="predicted"/>
<protein>
    <submittedName>
        <fullName evidence="1">Uncharacterized protein</fullName>
    </submittedName>
</protein>
<sequence length="199" mass="21880">MPSSAKIESYTVHEERKEIHFGTRKDQPRWLLRNKTYKPLAPGVSDYAIGKEWVHHSAQGPLVPEKSYTNVRLRQSGTGVLDTVKGMSSLEVKKATVKTPARLYSAPDQVLRDDTAGRRQQAYPTMRSGDSLDALKSASYGMQGTKGISAMQAQLQLGSTAGSAARTACPVTRYYEDVGHARVGQLLRDRQGGLECVRT</sequence>
<evidence type="ECO:0000313" key="1">
    <source>
        <dbReference type="EMBL" id="KAK3253818.1"/>
    </source>
</evidence>
<accession>A0AAE0CG90</accession>
<evidence type="ECO:0000313" key="2">
    <source>
        <dbReference type="Proteomes" id="UP001190700"/>
    </source>
</evidence>
<reference evidence="1 2" key="1">
    <citation type="journal article" date="2015" name="Genome Biol. Evol.">
        <title>Comparative Genomics of a Bacterivorous Green Alga Reveals Evolutionary Causalities and Consequences of Phago-Mixotrophic Mode of Nutrition.</title>
        <authorList>
            <person name="Burns J.A."/>
            <person name="Paasch A."/>
            <person name="Narechania A."/>
            <person name="Kim E."/>
        </authorList>
    </citation>
    <scope>NUCLEOTIDE SEQUENCE [LARGE SCALE GENOMIC DNA]</scope>
    <source>
        <strain evidence="1 2">PLY_AMNH</strain>
    </source>
</reference>
<comment type="caution">
    <text evidence="1">The sequence shown here is derived from an EMBL/GenBank/DDBJ whole genome shotgun (WGS) entry which is preliminary data.</text>
</comment>
<name>A0AAE0CG90_9CHLO</name>
<dbReference type="AlphaFoldDB" id="A0AAE0CG90"/>
<organism evidence="1 2">
    <name type="scientific">Cymbomonas tetramitiformis</name>
    <dbReference type="NCBI Taxonomy" id="36881"/>
    <lineage>
        <taxon>Eukaryota</taxon>
        <taxon>Viridiplantae</taxon>
        <taxon>Chlorophyta</taxon>
        <taxon>Pyramimonadophyceae</taxon>
        <taxon>Pyramimonadales</taxon>
        <taxon>Pyramimonadaceae</taxon>
        <taxon>Cymbomonas</taxon>
    </lineage>
</organism>
<gene>
    <name evidence="1" type="ORF">CYMTET_36946</name>
</gene>
<keyword evidence="2" id="KW-1185">Reference proteome</keyword>
<dbReference type="EMBL" id="LGRX02024614">
    <property type="protein sequence ID" value="KAK3253818.1"/>
    <property type="molecule type" value="Genomic_DNA"/>
</dbReference>